<evidence type="ECO:0000256" key="2">
    <source>
        <dbReference type="ARBA" id="ARBA00023242"/>
    </source>
</evidence>
<reference evidence="3" key="2">
    <citation type="submission" date="2023-06" db="EMBL/GenBank/DDBJ databases">
        <authorList>
            <person name="Ma L."/>
            <person name="Liu K.-W."/>
            <person name="Li Z."/>
            <person name="Hsiao Y.-Y."/>
            <person name="Qi Y."/>
            <person name="Fu T."/>
            <person name="Tang G."/>
            <person name="Zhang D."/>
            <person name="Sun W.-H."/>
            <person name="Liu D.-K."/>
            <person name="Li Y."/>
            <person name="Chen G.-Z."/>
            <person name="Liu X.-D."/>
            <person name="Liao X.-Y."/>
            <person name="Jiang Y.-T."/>
            <person name="Yu X."/>
            <person name="Hao Y."/>
            <person name="Huang J."/>
            <person name="Zhao X.-W."/>
            <person name="Ke S."/>
            <person name="Chen Y.-Y."/>
            <person name="Wu W.-L."/>
            <person name="Hsu J.-L."/>
            <person name="Lin Y.-F."/>
            <person name="Huang M.-D."/>
            <person name="Li C.-Y."/>
            <person name="Huang L."/>
            <person name="Wang Z.-W."/>
            <person name="Zhao X."/>
            <person name="Zhong W.-Y."/>
            <person name="Peng D.-H."/>
            <person name="Ahmad S."/>
            <person name="Lan S."/>
            <person name="Zhang J.-S."/>
            <person name="Tsai W.-C."/>
            <person name="Van De Peer Y."/>
            <person name="Liu Z.-J."/>
        </authorList>
    </citation>
    <scope>NUCLEOTIDE SEQUENCE</scope>
    <source>
        <strain evidence="3">CP</strain>
        <tissue evidence="3">Leaves</tissue>
    </source>
</reference>
<dbReference type="PANTHER" id="PTHR31945">
    <property type="entry name" value="TRANSCRIPTION FACTOR SCREAM2-RELATED"/>
    <property type="match status" value="1"/>
</dbReference>
<evidence type="ECO:0000313" key="3">
    <source>
        <dbReference type="EMBL" id="KAK1312647.1"/>
    </source>
</evidence>
<sequence>MDKRSVLVDALAYLKSIHEETARLQAEMKEKTGSALPEGKAEEAWRRRTTTAFKRGGGHKSSKPKAQILEIDTEKIEDRRFVVKITCKEGLGVGGEVLRVIESLGFEITYTSLDQIKPQHVLTTVFVRIKKPGRMTEEKLKDCITSTALRFGLSLQNP</sequence>
<accession>A0AAV9EH27</accession>
<dbReference type="GO" id="GO:0003700">
    <property type="term" value="F:DNA-binding transcription factor activity"/>
    <property type="evidence" value="ECO:0007669"/>
    <property type="project" value="TreeGrafter"/>
</dbReference>
<proteinExistence type="predicted"/>
<organism evidence="3 4">
    <name type="scientific">Acorus calamus</name>
    <name type="common">Sweet flag</name>
    <dbReference type="NCBI Taxonomy" id="4465"/>
    <lineage>
        <taxon>Eukaryota</taxon>
        <taxon>Viridiplantae</taxon>
        <taxon>Streptophyta</taxon>
        <taxon>Embryophyta</taxon>
        <taxon>Tracheophyta</taxon>
        <taxon>Spermatophyta</taxon>
        <taxon>Magnoliopsida</taxon>
        <taxon>Liliopsida</taxon>
        <taxon>Acoraceae</taxon>
        <taxon>Acorus</taxon>
    </lineage>
</organism>
<dbReference type="Proteomes" id="UP001180020">
    <property type="component" value="Unassembled WGS sequence"/>
</dbReference>
<gene>
    <name evidence="3" type="ORF">QJS10_CPA07g00819</name>
</gene>
<dbReference type="GO" id="GO:0005634">
    <property type="term" value="C:nucleus"/>
    <property type="evidence" value="ECO:0007669"/>
    <property type="project" value="UniProtKB-SubCell"/>
</dbReference>
<keyword evidence="2" id="KW-0539">Nucleus</keyword>
<dbReference type="EMBL" id="JAUJYO010000007">
    <property type="protein sequence ID" value="KAK1312647.1"/>
    <property type="molecule type" value="Genomic_DNA"/>
</dbReference>
<dbReference type="AlphaFoldDB" id="A0AAV9EH27"/>
<reference evidence="3" key="1">
    <citation type="journal article" date="2023" name="Nat. Commun.">
        <title>Diploid and tetraploid genomes of Acorus and the evolution of monocots.</title>
        <authorList>
            <person name="Ma L."/>
            <person name="Liu K.W."/>
            <person name="Li Z."/>
            <person name="Hsiao Y.Y."/>
            <person name="Qi Y."/>
            <person name="Fu T."/>
            <person name="Tang G.D."/>
            <person name="Zhang D."/>
            <person name="Sun W.H."/>
            <person name="Liu D.K."/>
            <person name="Li Y."/>
            <person name="Chen G.Z."/>
            <person name="Liu X.D."/>
            <person name="Liao X.Y."/>
            <person name="Jiang Y.T."/>
            <person name="Yu X."/>
            <person name="Hao Y."/>
            <person name="Huang J."/>
            <person name="Zhao X.W."/>
            <person name="Ke S."/>
            <person name="Chen Y.Y."/>
            <person name="Wu W.L."/>
            <person name="Hsu J.L."/>
            <person name="Lin Y.F."/>
            <person name="Huang M.D."/>
            <person name="Li C.Y."/>
            <person name="Huang L."/>
            <person name="Wang Z.W."/>
            <person name="Zhao X."/>
            <person name="Zhong W.Y."/>
            <person name="Peng D.H."/>
            <person name="Ahmad S."/>
            <person name="Lan S."/>
            <person name="Zhang J.S."/>
            <person name="Tsai W.C."/>
            <person name="Van de Peer Y."/>
            <person name="Liu Z.J."/>
        </authorList>
    </citation>
    <scope>NUCLEOTIDE SEQUENCE</scope>
    <source>
        <strain evidence="3">CP</strain>
    </source>
</reference>
<dbReference type="GO" id="GO:0043565">
    <property type="term" value="F:sequence-specific DNA binding"/>
    <property type="evidence" value="ECO:0007669"/>
    <property type="project" value="TreeGrafter"/>
</dbReference>
<evidence type="ECO:0000313" key="4">
    <source>
        <dbReference type="Proteomes" id="UP001180020"/>
    </source>
</evidence>
<comment type="subcellular location">
    <subcellularLocation>
        <location evidence="1">Nucleus</location>
    </subcellularLocation>
</comment>
<comment type="caution">
    <text evidence="3">The sequence shown here is derived from an EMBL/GenBank/DDBJ whole genome shotgun (WGS) entry which is preliminary data.</text>
</comment>
<dbReference type="PANTHER" id="PTHR31945:SF26">
    <property type="entry name" value="TRANSCRIPTION FACTOR BHLH35"/>
    <property type="match status" value="1"/>
</dbReference>
<name>A0AAV9EH27_ACOCL</name>
<dbReference type="InterPro" id="IPR051358">
    <property type="entry name" value="TF_AMS/ICE1/BHLH6-like"/>
</dbReference>
<protein>
    <submittedName>
        <fullName evidence="3">Uncharacterized protein</fullName>
    </submittedName>
</protein>
<evidence type="ECO:0000256" key="1">
    <source>
        <dbReference type="ARBA" id="ARBA00004123"/>
    </source>
</evidence>
<keyword evidence="4" id="KW-1185">Reference proteome</keyword>